<evidence type="ECO:0000256" key="5">
    <source>
        <dbReference type="ARBA" id="ARBA00022833"/>
    </source>
</evidence>
<dbReference type="EMBL" id="AQQV01000002">
    <property type="protein sequence ID" value="ORE87296.1"/>
    <property type="molecule type" value="Genomic_DNA"/>
</dbReference>
<protein>
    <recommendedName>
        <fullName evidence="6">Peptidase M20 dimerisation domain-containing protein</fullName>
    </recommendedName>
</protein>
<keyword evidence="2" id="KW-0645">Protease</keyword>
<gene>
    <name evidence="7" type="ORF">ATO7_09652</name>
</gene>
<dbReference type="Proteomes" id="UP000192342">
    <property type="component" value="Unassembled WGS sequence"/>
</dbReference>
<dbReference type="AlphaFoldDB" id="A0A1Y1SE68"/>
<keyword evidence="5" id="KW-0862">Zinc</keyword>
<evidence type="ECO:0000256" key="1">
    <source>
        <dbReference type="ARBA" id="ARBA00006247"/>
    </source>
</evidence>
<dbReference type="STRING" id="1317117.ATO7_09652"/>
<reference evidence="7 8" key="1">
    <citation type="submission" date="2013-04" db="EMBL/GenBank/DDBJ databases">
        <title>Oceanococcus atlanticus 22II-S10r2 Genome Sequencing.</title>
        <authorList>
            <person name="Lai Q."/>
            <person name="Li G."/>
            <person name="Shao Z."/>
        </authorList>
    </citation>
    <scope>NUCLEOTIDE SEQUENCE [LARGE SCALE GENOMIC DNA]</scope>
    <source>
        <strain evidence="7 8">22II-S10r2</strain>
    </source>
</reference>
<dbReference type="GO" id="GO:0046872">
    <property type="term" value="F:metal ion binding"/>
    <property type="evidence" value="ECO:0007669"/>
    <property type="project" value="UniProtKB-KW"/>
</dbReference>
<dbReference type="PANTHER" id="PTHR45962:SF1">
    <property type="entry name" value="N-FATTY-ACYL-AMINO ACID SYNTHASE_HYDROLASE PM20D1"/>
    <property type="match status" value="1"/>
</dbReference>
<dbReference type="Gene3D" id="1.10.150.900">
    <property type="match status" value="1"/>
</dbReference>
<evidence type="ECO:0000256" key="2">
    <source>
        <dbReference type="ARBA" id="ARBA00022670"/>
    </source>
</evidence>
<dbReference type="GO" id="GO:0006508">
    <property type="term" value="P:proteolysis"/>
    <property type="evidence" value="ECO:0007669"/>
    <property type="project" value="UniProtKB-KW"/>
</dbReference>
<keyword evidence="8" id="KW-1185">Reference proteome</keyword>
<comment type="caution">
    <text evidence="7">The sequence shown here is derived from an EMBL/GenBank/DDBJ whole genome shotgun (WGS) entry which is preliminary data.</text>
</comment>
<dbReference type="Gene3D" id="3.40.630.10">
    <property type="entry name" value="Zn peptidases"/>
    <property type="match status" value="1"/>
</dbReference>
<dbReference type="Pfam" id="PF07687">
    <property type="entry name" value="M20_dimer"/>
    <property type="match status" value="1"/>
</dbReference>
<keyword evidence="4" id="KW-0378">Hydrolase</keyword>
<accession>A0A1Y1SE68</accession>
<name>A0A1Y1SE68_9GAMM</name>
<evidence type="ECO:0000313" key="7">
    <source>
        <dbReference type="EMBL" id="ORE87296.1"/>
    </source>
</evidence>
<dbReference type="SUPFAM" id="SSF55031">
    <property type="entry name" value="Bacterial exopeptidase dimerisation domain"/>
    <property type="match status" value="1"/>
</dbReference>
<comment type="similarity">
    <text evidence="1">Belongs to the peptidase M20A family.</text>
</comment>
<evidence type="ECO:0000256" key="4">
    <source>
        <dbReference type="ARBA" id="ARBA00022801"/>
    </source>
</evidence>
<dbReference type="InterPro" id="IPR002933">
    <property type="entry name" value="Peptidase_M20"/>
</dbReference>
<keyword evidence="3" id="KW-0479">Metal-binding</keyword>
<dbReference type="InterPro" id="IPR047177">
    <property type="entry name" value="Pept_M20A"/>
</dbReference>
<dbReference type="OrthoDB" id="3665926at2"/>
<evidence type="ECO:0000313" key="8">
    <source>
        <dbReference type="Proteomes" id="UP000192342"/>
    </source>
</evidence>
<evidence type="ECO:0000256" key="3">
    <source>
        <dbReference type="ARBA" id="ARBA00022723"/>
    </source>
</evidence>
<proteinExistence type="inferred from homology"/>
<dbReference type="InterPro" id="IPR036264">
    <property type="entry name" value="Bact_exopeptidase_dim_dom"/>
</dbReference>
<dbReference type="Pfam" id="PF01546">
    <property type="entry name" value="Peptidase_M20"/>
    <property type="match status" value="1"/>
</dbReference>
<organism evidence="7 8">
    <name type="scientific">Oceanococcus atlanticus</name>
    <dbReference type="NCBI Taxonomy" id="1317117"/>
    <lineage>
        <taxon>Bacteria</taxon>
        <taxon>Pseudomonadati</taxon>
        <taxon>Pseudomonadota</taxon>
        <taxon>Gammaproteobacteria</taxon>
        <taxon>Chromatiales</taxon>
        <taxon>Oceanococcaceae</taxon>
        <taxon>Oceanococcus</taxon>
    </lineage>
</organism>
<dbReference type="SUPFAM" id="SSF53187">
    <property type="entry name" value="Zn-dependent exopeptidases"/>
    <property type="match status" value="1"/>
</dbReference>
<dbReference type="Gene3D" id="3.30.70.360">
    <property type="match status" value="1"/>
</dbReference>
<sequence>MWLAVALLREHPENSVTLDSIFATGWVLMLIRVLAVVSLLCGWMPLAVPSASLGAAERLAAAVQIQTVAERPLSDQGATAFAAFHDLLRHSFPRVWALREAVPDAGYSVLYRWPGQQADLAPLILLAHMDVVPVEAATQESWRHPAFSGAIVEDAIWGRGTLDNKASVLAQLEAVDALMAAGFSPRRTILLAHGHDEEIDGRGGAAKIVEYLQARNENAWFTLDEGGAVTRDVIDSVDKPVATIMAGEKGYLSVRLRASGTGGHSSTPSQDTAIFRLANALSALEASPMPRRLIPAVGGLLDALAPEMPWPARFLINNRWLFESILLGQLEKSPTTAALLRTTMAPTLLQAGVKDNVLPNHAEAVLNFRLLPGDTVDDVLEHITTSIADEQISVSVEPGFFSEAPPLSDVDSDAMQVLREAVSTSFPEALVATGIVLATTDNRHYAPVRENGYYFAPFSYTPETATQIHGIDEHIGVQEYLRMIEFYQTLLRLAAG</sequence>
<dbReference type="InterPro" id="IPR011650">
    <property type="entry name" value="Peptidase_M20_dimer"/>
</dbReference>
<feature type="domain" description="Peptidase M20 dimerisation" evidence="6">
    <location>
        <begin position="247"/>
        <end position="390"/>
    </location>
</feature>
<dbReference type="PANTHER" id="PTHR45962">
    <property type="entry name" value="N-FATTY-ACYL-AMINO ACID SYNTHASE/HYDROLASE PM20D1"/>
    <property type="match status" value="1"/>
</dbReference>
<dbReference type="GO" id="GO:0008233">
    <property type="term" value="F:peptidase activity"/>
    <property type="evidence" value="ECO:0007669"/>
    <property type="project" value="UniProtKB-KW"/>
</dbReference>
<evidence type="ECO:0000259" key="6">
    <source>
        <dbReference type="Pfam" id="PF07687"/>
    </source>
</evidence>